<dbReference type="EMBL" id="MU273471">
    <property type="protein sequence ID" value="KAI0036436.1"/>
    <property type="molecule type" value="Genomic_DNA"/>
</dbReference>
<reference evidence="1" key="2">
    <citation type="journal article" date="2022" name="New Phytol.">
        <title>Evolutionary transition to the ectomycorrhizal habit in the genomes of a hyperdiverse lineage of mushroom-forming fungi.</title>
        <authorList>
            <person name="Looney B."/>
            <person name="Miyauchi S."/>
            <person name="Morin E."/>
            <person name="Drula E."/>
            <person name="Courty P.E."/>
            <person name="Kohler A."/>
            <person name="Kuo A."/>
            <person name="LaButti K."/>
            <person name="Pangilinan J."/>
            <person name="Lipzen A."/>
            <person name="Riley R."/>
            <person name="Andreopoulos W."/>
            <person name="He G."/>
            <person name="Johnson J."/>
            <person name="Nolan M."/>
            <person name="Tritt A."/>
            <person name="Barry K.W."/>
            <person name="Grigoriev I.V."/>
            <person name="Nagy L.G."/>
            <person name="Hibbett D."/>
            <person name="Henrissat B."/>
            <person name="Matheny P.B."/>
            <person name="Labbe J."/>
            <person name="Martin F.M."/>
        </authorList>
    </citation>
    <scope>NUCLEOTIDE SEQUENCE</scope>
    <source>
        <strain evidence="1">EC-137</strain>
    </source>
</reference>
<name>A0ACB8QYU9_9AGAM</name>
<protein>
    <submittedName>
        <fullName evidence="1">Mmp37-domain-containing protein</fullName>
    </submittedName>
</protein>
<dbReference type="Proteomes" id="UP000814128">
    <property type="component" value="Unassembled WGS sequence"/>
</dbReference>
<evidence type="ECO:0000313" key="1">
    <source>
        <dbReference type="EMBL" id="KAI0036436.1"/>
    </source>
</evidence>
<gene>
    <name evidence="1" type="ORF">K488DRAFT_75967</name>
</gene>
<comment type="caution">
    <text evidence="1">The sequence shown here is derived from an EMBL/GenBank/DDBJ whole genome shotgun (WGS) entry which is preliminary data.</text>
</comment>
<proteinExistence type="predicted"/>
<evidence type="ECO:0000313" key="2">
    <source>
        <dbReference type="Proteomes" id="UP000814128"/>
    </source>
</evidence>
<accession>A0ACB8QYU9</accession>
<organism evidence="1 2">
    <name type="scientific">Vararia minispora EC-137</name>
    <dbReference type="NCBI Taxonomy" id="1314806"/>
    <lineage>
        <taxon>Eukaryota</taxon>
        <taxon>Fungi</taxon>
        <taxon>Dikarya</taxon>
        <taxon>Basidiomycota</taxon>
        <taxon>Agaricomycotina</taxon>
        <taxon>Agaricomycetes</taxon>
        <taxon>Russulales</taxon>
        <taxon>Lachnocladiaceae</taxon>
        <taxon>Vararia</taxon>
    </lineage>
</organism>
<keyword evidence="2" id="KW-1185">Reference proteome</keyword>
<sequence length="415" mass="45972">MLAARSTRPRARLHVVRRALRAYATETVQSADVSSLPPPPLSTPPSAPKRTRLSPAPRPAASHRHQPLINLPPSFGRNQLLPVSDSRRALLESIVADFEAPIRYAYAYGSGVFEQDGYQRATGEKEPMLDFIFAVTHPSHFHSINMNQHPGHYAFHARILGSDFVTRVQNIAPGVWFNAFVPMKGVTIKYGVTAVDNLCSDLLNWNSLYLAGRMHKPIRIIKDDARVRLTQQVNLTSALRAALLVLPAEFTETRLFEAIAGISYAGDPRMLLPAENRNKVANIVRKQAPQFKELYHRLVVALPGTNWSAGSTTIQQDVSPTARALHLKKLPSSLLARVKSHYAGTPGLNEGETAYWQKLAGDERLSHAIVDELKHIVRGPATLQTLKGIVSGGPSTSFRYASEKVGKWWKGRQQE</sequence>
<reference evidence="1" key="1">
    <citation type="submission" date="2021-02" db="EMBL/GenBank/DDBJ databases">
        <authorList>
            <consortium name="DOE Joint Genome Institute"/>
            <person name="Ahrendt S."/>
            <person name="Looney B.P."/>
            <person name="Miyauchi S."/>
            <person name="Morin E."/>
            <person name="Drula E."/>
            <person name="Courty P.E."/>
            <person name="Chicoki N."/>
            <person name="Fauchery L."/>
            <person name="Kohler A."/>
            <person name="Kuo A."/>
            <person name="Labutti K."/>
            <person name="Pangilinan J."/>
            <person name="Lipzen A."/>
            <person name="Riley R."/>
            <person name="Andreopoulos W."/>
            <person name="He G."/>
            <person name="Johnson J."/>
            <person name="Barry K.W."/>
            <person name="Grigoriev I.V."/>
            <person name="Nagy L."/>
            <person name="Hibbett D."/>
            <person name="Henrissat B."/>
            <person name="Matheny P.B."/>
            <person name="Labbe J."/>
            <person name="Martin F."/>
        </authorList>
    </citation>
    <scope>NUCLEOTIDE SEQUENCE</scope>
    <source>
        <strain evidence="1">EC-137</strain>
    </source>
</reference>